<dbReference type="InterPro" id="IPR025789">
    <property type="entry name" value="DOT1_dom"/>
</dbReference>
<comment type="similarity">
    <text evidence="6">Belongs to the class I-like SAM-binding methyltransferase superfamily. DOT1 family.</text>
</comment>
<protein>
    <recommendedName>
        <fullName evidence="2 6">Histone-lysine N-methyltransferase, H3 lysine-79 specific</fullName>
        <ecNumber evidence="1 6">2.1.1.360</ecNumber>
    </recommendedName>
    <alternativeName>
        <fullName evidence="4 6">Histone H3-K79 methyltransferase</fullName>
    </alternativeName>
</protein>
<comment type="function">
    <text evidence="6">Histone methyltransferase that specifically trimethylates histone H3 to form H3K79me3. This methylation is required for telomere silencing and for the pachytene checkpoint during the meiotic cell cycle by allowing the recruitment of RAD9 to double strand breaks. Nucleosomes are preferred as substrate compared to free histone.</text>
</comment>
<dbReference type="GO" id="GO:0005634">
    <property type="term" value="C:nucleus"/>
    <property type="evidence" value="ECO:0007669"/>
    <property type="project" value="UniProtKB-SubCell"/>
</dbReference>
<dbReference type="PANTHER" id="PTHR21451:SF19">
    <property type="entry name" value="ACTIVATED IN BLOCKED UNFOLDED PROTEIN RESPONSE"/>
    <property type="match status" value="1"/>
</dbReference>
<dbReference type="GO" id="GO:0140956">
    <property type="term" value="F:histone H3K79 trimethyltransferase activity"/>
    <property type="evidence" value="ECO:0007669"/>
    <property type="project" value="UniProtKB-EC"/>
</dbReference>
<comment type="miscellaneous">
    <text evidence="6">In contrast to other lysine histone methyltransferases, it does not contain a SET domain, suggesting the existence of another mechanism for methylation of lysine residues of histones.</text>
</comment>
<organism evidence="8 9">
    <name type="scientific">Tribonema minus</name>
    <dbReference type="NCBI Taxonomy" id="303371"/>
    <lineage>
        <taxon>Eukaryota</taxon>
        <taxon>Sar</taxon>
        <taxon>Stramenopiles</taxon>
        <taxon>Ochrophyta</taxon>
        <taxon>PX clade</taxon>
        <taxon>Xanthophyceae</taxon>
        <taxon>Tribonematales</taxon>
        <taxon>Tribonemataceae</taxon>
        <taxon>Tribonema</taxon>
    </lineage>
</organism>
<evidence type="ECO:0000256" key="6">
    <source>
        <dbReference type="RuleBase" id="RU271113"/>
    </source>
</evidence>
<dbReference type="GO" id="GO:0032259">
    <property type="term" value="P:methylation"/>
    <property type="evidence" value="ECO:0007669"/>
    <property type="project" value="UniProtKB-KW"/>
</dbReference>
<comment type="subcellular location">
    <subcellularLocation>
        <location evidence="6">Nucleus</location>
    </subcellularLocation>
</comment>
<dbReference type="Gene3D" id="3.40.50.150">
    <property type="entry name" value="Vaccinia Virus protein VP39"/>
    <property type="match status" value="1"/>
</dbReference>
<gene>
    <name evidence="8" type="ORF">JKP88DRAFT_260593</name>
</gene>
<accession>A0A835Z0J1</accession>
<dbReference type="Pfam" id="PF08123">
    <property type="entry name" value="DOT1"/>
    <property type="match status" value="1"/>
</dbReference>
<dbReference type="InterPro" id="IPR030445">
    <property type="entry name" value="H3-K79_meTrfase"/>
</dbReference>
<sequence length="267" mass="29783">MDPTGKLLLLASLLARDRVISNNGKALLKDLTLRRDPRVLRLLNAFEEGGDQDFVRQVHKLLDRESHRVFKELFKECPLERGKDLSKEERKALGLADDKSYIYGEVDFTNFAKVLRRLQLPAGGVFYDLGSGTGKAVMVARLTQDFERCEGVEILEGLHRAATEVAEAFEACVRRSLCSSQAQGLTMHLGSLIDFDWSDGDVVFANSTCFDDALMASIAAAAQRLRPGALLITFTKGLESAAFEVLDRKRFEMSWGPATVFVHRRLT</sequence>
<evidence type="ECO:0000259" key="7">
    <source>
        <dbReference type="PROSITE" id="PS51569"/>
    </source>
</evidence>
<evidence type="ECO:0000256" key="2">
    <source>
        <dbReference type="ARBA" id="ARBA00020987"/>
    </source>
</evidence>
<dbReference type="GO" id="GO:0051726">
    <property type="term" value="P:regulation of cell cycle"/>
    <property type="evidence" value="ECO:0007669"/>
    <property type="project" value="InterPro"/>
</dbReference>
<dbReference type="EC" id="2.1.1.360" evidence="1 6"/>
<feature type="domain" description="DOT1" evidence="7">
    <location>
        <begin position="1"/>
        <end position="267"/>
    </location>
</feature>
<dbReference type="SUPFAM" id="SSF53335">
    <property type="entry name" value="S-adenosyl-L-methionine-dependent methyltransferases"/>
    <property type="match status" value="1"/>
</dbReference>
<dbReference type="InterPro" id="IPR029063">
    <property type="entry name" value="SAM-dependent_MTases_sf"/>
</dbReference>
<keyword evidence="6" id="KW-0949">S-adenosyl-L-methionine</keyword>
<evidence type="ECO:0000313" key="9">
    <source>
        <dbReference type="Proteomes" id="UP000664859"/>
    </source>
</evidence>
<dbReference type="PANTHER" id="PTHR21451">
    <property type="entry name" value="HISTONE H3 METHYLTRANSFERASE"/>
    <property type="match status" value="1"/>
</dbReference>
<dbReference type="Proteomes" id="UP000664859">
    <property type="component" value="Unassembled WGS sequence"/>
</dbReference>
<evidence type="ECO:0000256" key="4">
    <source>
        <dbReference type="ARBA" id="ARBA00029821"/>
    </source>
</evidence>
<comment type="catalytic activity">
    <reaction evidence="5 6">
        <text>L-lysyl(79)-[histone H3] + 3 S-adenosyl-L-methionine = N(6),N(6),N(6)-trimethyl-L-lysyl(79)-[histone H3] + 3 S-adenosyl-L-homocysteine + 3 H(+)</text>
        <dbReference type="Rhea" id="RHEA:60328"/>
        <dbReference type="Rhea" id="RHEA-COMP:15549"/>
        <dbReference type="Rhea" id="RHEA-COMP:15552"/>
        <dbReference type="ChEBI" id="CHEBI:15378"/>
        <dbReference type="ChEBI" id="CHEBI:29969"/>
        <dbReference type="ChEBI" id="CHEBI:57856"/>
        <dbReference type="ChEBI" id="CHEBI:59789"/>
        <dbReference type="ChEBI" id="CHEBI:61961"/>
        <dbReference type="EC" id="2.1.1.360"/>
    </reaction>
</comment>
<dbReference type="OrthoDB" id="443402at2759"/>
<evidence type="ECO:0000256" key="1">
    <source>
        <dbReference type="ARBA" id="ARBA00012190"/>
    </source>
</evidence>
<keyword evidence="6 8" id="KW-0489">Methyltransferase</keyword>
<name>A0A835Z0J1_9STRA</name>
<keyword evidence="6 8" id="KW-0808">Transferase</keyword>
<comment type="caution">
    <text evidence="8">The sequence shown here is derived from an EMBL/GenBank/DDBJ whole genome shotgun (WGS) entry which is preliminary data.</text>
</comment>
<evidence type="ECO:0000313" key="8">
    <source>
        <dbReference type="EMBL" id="KAG5184815.1"/>
    </source>
</evidence>
<reference evidence="8" key="1">
    <citation type="submission" date="2021-02" db="EMBL/GenBank/DDBJ databases">
        <title>First Annotated Genome of the Yellow-green Alga Tribonema minus.</title>
        <authorList>
            <person name="Mahan K.M."/>
        </authorList>
    </citation>
    <scope>NUCLEOTIDE SEQUENCE</scope>
    <source>
        <strain evidence="8">UTEX B ZZ1240</strain>
    </source>
</reference>
<dbReference type="PROSITE" id="PS51569">
    <property type="entry name" value="DOT1"/>
    <property type="match status" value="1"/>
</dbReference>
<keyword evidence="6" id="KW-0539">Nucleus</keyword>
<dbReference type="AlphaFoldDB" id="A0A835Z0J1"/>
<keyword evidence="9" id="KW-1185">Reference proteome</keyword>
<evidence type="ECO:0000256" key="5">
    <source>
        <dbReference type="ARBA" id="ARBA00047770"/>
    </source>
</evidence>
<proteinExistence type="inferred from homology"/>
<keyword evidence="3 6" id="KW-0156">Chromatin regulator</keyword>
<dbReference type="EMBL" id="JAFCMP010000149">
    <property type="protein sequence ID" value="KAG5184815.1"/>
    <property type="molecule type" value="Genomic_DNA"/>
</dbReference>
<evidence type="ECO:0000256" key="3">
    <source>
        <dbReference type="ARBA" id="ARBA00022853"/>
    </source>
</evidence>